<dbReference type="GeneID" id="18254317"/>
<evidence type="ECO:0000313" key="1">
    <source>
        <dbReference type="EMBL" id="EGS23584.1"/>
    </source>
</evidence>
<dbReference type="HOGENOM" id="CLU_1660533_0_0_1"/>
<dbReference type="AlphaFoldDB" id="G0RZF6"/>
<gene>
    <name evidence="1" type="ORF">CTHT_0002790</name>
</gene>
<dbReference type="RefSeq" id="XP_006690826.1">
    <property type="nucleotide sequence ID" value="XM_006690763.1"/>
</dbReference>
<dbReference type="EMBL" id="GL988032">
    <property type="protein sequence ID" value="EGS23584.1"/>
    <property type="molecule type" value="Genomic_DNA"/>
</dbReference>
<reference evidence="1 2" key="1">
    <citation type="journal article" date="2011" name="Cell">
        <title>Insight into structure and assembly of the nuclear pore complex by utilizing the genome of a eukaryotic thermophile.</title>
        <authorList>
            <person name="Amlacher S."/>
            <person name="Sarges P."/>
            <person name="Flemming D."/>
            <person name="van Noort V."/>
            <person name="Kunze R."/>
            <person name="Devos D.P."/>
            <person name="Arumugam M."/>
            <person name="Bork P."/>
            <person name="Hurt E."/>
        </authorList>
    </citation>
    <scope>NUCLEOTIDE SEQUENCE [LARGE SCALE GENOMIC DNA]</scope>
    <source>
        <strain evidence="2">DSM 1495 / CBS 144.50 / IMI 039719</strain>
    </source>
</reference>
<dbReference type="Proteomes" id="UP000008066">
    <property type="component" value="Unassembled WGS sequence"/>
</dbReference>
<dbReference type="KEGG" id="cthr:CTHT_0002790"/>
<keyword evidence="2" id="KW-1185">Reference proteome</keyword>
<sequence length="159" mass="17621">MQAYCPFSALEPYPALTGTQFTFTTFRAPQIVILNPFATEHADSVKIVKEPSELWPCLQFSTPITEVSAFMGPISDRRFIAIRSPVGTNHVVFAEATAALVLDYAGSHRDLLQKHEKHIDVAELMNLALKLEEIRSELKLELALQGGLAAIRDLRNNGT</sequence>
<evidence type="ECO:0000313" key="2">
    <source>
        <dbReference type="Proteomes" id="UP000008066"/>
    </source>
</evidence>
<name>G0RZF6_CHATD</name>
<proteinExistence type="predicted"/>
<accession>G0RZF6</accession>
<protein>
    <submittedName>
        <fullName evidence="1">Uncharacterized protein</fullName>
    </submittedName>
</protein>
<organism evidence="2">
    <name type="scientific">Chaetomium thermophilum (strain DSM 1495 / CBS 144.50 / IMI 039719)</name>
    <name type="common">Thermochaetoides thermophila</name>
    <dbReference type="NCBI Taxonomy" id="759272"/>
    <lineage>
        <taxon>Eukaryota</taxon>
        <taxon>Fungi</taxon>
        <taxon>Dikarya</taxon>
        <taxon>Ascomycota</taxon>
        <taxon>Pezizomycotina</taxon>
        <taxon>Sordariomycetes</taxon>
        <taxon>Sordariomycetidae</taxon>
        <taxon>Sordariales</taxon>
        <taxon>Chaetomiaceae</taxon>
        <taxon>Thermochaetoides</taxon>
    </lineage>
</organism>